<name>A0ACC2K322_PERAE</name>
<dbReference type="EMBL" id="CM056820">
    <property type="protein sequence ID" value="KAJ8615485.1"/>
    <property type="molecule type" value="Genomic_DNA"/>
</dbReference>
<gene>
    <name evidence="1" type="ORF">MRB53_034857</name>
</gene>
<sequence length="623" mass="70044">MEWRFKRDLAKESKPAVTMQKKLVENRRLRQPEPAEPVPDITDLMNDWFFGSTNTERRAYNLTGGGLEREEEEVGRNNNSKLTQEWLEEAKRIVAMSPSRNDSPTRLVGSPRFAAVKQSDSPAALDRRDPLSRSARRHRPLESFSGEILSKTATKHNRNRSETFETPESDQSPAAAVHQWFSNILNPKQHQNPSSVQQDRDRDLSPTAGMRPPRQAAPSRRSRFQKDAADSPTAGVPIMSRRTFRDPAAEAESQVLSPPKNLLESSHRRSISSSTCSKEKLSRSNGGDVAGVGPGMKEGEIGPLNSFLREQRVRIERISRGEMSGKAKIILSGSDYNSTSSMVAAICHAWLLENINKAKKKKEEEEEEEEEERWNGVVVPVMNLKRRRMWKQKQAAWLFHHLGIDASALLFSDEVDLENLIVSRQLSILVVGQDVLKTNGEVGSECTVLTDNYCEDAYDLLRTSYLKRLLLAGILLDTENLSTAAKYSTNRDAEAVQLLLVGSSSSHRHVFYEQLIQDQRDNSFLEAMQQNYGKLPTTGDGENGFLLEHRVSVRKSVSNTQQETNRRTSDTSPSNMKPIKAKEVSPKSAKQSQPEATPPKQATEPSRGKNKFFLAKWFGFGSK</sequence>
<comment type="caution">
    <text evidence="1">The sequence shown here is derived from an EMBL/GenBank/DDBJ whole genome shotgun (WGS) entry which is preliminary data.</text>
</comment>
<evidence type="ECO:0000313" key="2">
    <source>
        <dbReference type="Proteomes" id="UP001234297"/>
    </source>
</evidence>
<keyword evidence="2" id="KW-1185">Reference proteome</keyword>
<dbReference type="Proteomes" id="UP001234297">
    <property type="component" value="Chromosome 12"/>
</dbReference>
<accession>A0ACC2K322</accession>
<proteinExistence type="predicted"/>
<evidence type="ECO:0000313" key="1">
    <source>
        <dbReference type="EMBL" id="KAJ8615485.1"/>
    </source>
</evidence>
<reference evidence="1 2" key="1">
    <citation type="journal article" date="2022" name="Hortic Res">
        <title>A haplotype resolved chromosomal level avocado genome allows analysis of novel avocado genes.</title>
        <authorList>
            <person name="Nath O."/>
            <person name="Fletcher S.J."/>
            <person name="Hayward A."/>
            <person name="Shaw L.M."/>
            <person name="Masouleh A.K."/>
            <person name="Furtado A."/>
            <person name="Henry R.J."/>
            <person name="Mitter N."/>
        </authorList>
    </citation>
    <scope>NUCLEOTIDE SEQUENCE [LARGE SCALE GENOMIC DNA]</scope>
    <source>
        <strain evidence="2">cv. Hass</strain>
    </source>
</reference>
<protein>
    <submittedName>
        <fullName evidence="1">Uncharacterized protein</fullName>
    </submittedName>
</protein>
<organism evidence="1 2">
    <name type="scientific">Persea americana</name>
    <name type="common">Avocado</name>
    <dbReference type="NCBI Taxonomy" id="3435"/>
    <lineage>
        <taxon>Eukaryota</taxon>
        <taxon>Viridiplantae</taxon>
        <taxon>Streptophyta</taxon>
        <taxon>Embryophyta</taxon>
        <taxon>Tracheophyta</taxon>
        <taxon>Spermatophyta</taxon>
        <taxon>Magnoliopsida</taxon>
        <taxon>Magnoliidae</taxon>
        <taxon>Laurales</taxon>
        <taxon>Lauraceae</taxon>
        <taxon>Persea</taxon>
    </lineage>
</organism>